<keyword evidence="1" id="KW-0732">Signal</keyword>
<feature type="chain" id="PRO_5034308845" evidence="1">
    <location>
        <begin position="20"/>
        <end position="108"/>
    </location>
</feature>
<protein>
    <submittedName>
        <fullName evidence="2">Uncharacterized protein</fullName>
    </submittedName>
</protein>
<feature type="signal peptide" evidence="1">
    <location>
        <begin position="1"/>
        <end position="19"/>
    </location>
</feature>
<dbReference type="AlphaFoldDB" id="A0A8I3A3M8"/>
<name>A0A8I3A3M8_9AGAM</name>
<dbReference type="EMBL" id="JAGFBS010000048">
    <property type="protein sequence ID" value="KAG6370523.1"/>
    <property type="molecule type" value="Genomic_DNA"/>
</dbReference>
<reference evidence="2" key="1">
    <citation type="submission" date="2021-03" db="EMBL/GenBank/DDBJ databases">
        <title>Evolutionary innovations through gain and loss of genes in the ectomycorrhizal Boletales.</title>
        <authorList>
            <person name="Wu G."/>
            <person name="Miyauchi S."/>
            <person name="Morin E."/>
            <person name="Yang Z.-L."/>
            <person name="Xu J."/>
            <person name="Martin F.M."/>
        </authorList>
    </citation>
    <scope>NUCLEOTIDE SEQUENCE</scope>
    <source>
        <strain evidence="2">BR01</strain>
    </source>
</reference>
<dbReference type="Proteomes" id="UP000683000">
    <property type="component" value="Unassembled WGS sequence"/>
</dbReference>
<proteinExistence type="predicted"/>
<sequence>MYFAKTFIMLAAAAALVSATPSVNRRADAPQPDDNCNGTIGDCFSNGCSPSFPTPSDTIGTCTAGTYNGCPCEKCGGGNGHVGSCSDNGCDGFQGICRAGQYQGCTCN</sequence>
<accession>A0A8I3A3M8</accession>
<dbReference type="OrthoDB" id="2956254at2759"/>
<evidence type="ECO:0000313" key="2">
    <source>
        <dbReference type="EMBL" id="KAG6370523.1"/>
    </source>
</evidence>
<organism evidence="2 3">
    <name type="scientific">Boletus reticuloceps</name>
    <dbReference type="NCBI Taxonomy" id="495285"/>
    <lineage>
        <taxon>Eukaryota</taxon>
        <taxon>Fungi</taxon>
        <taxon>Dikarya</taxon>
        <taxon>Basidiomycota</taxon>
        <taxon>Agaricomycotina</taxon>
        <taxon>Agaricomycetes</taxon>
        <taxon>Agaricomycetidae</taxon>
        <taxon>Boletales</taxon>
        <taxon>Boletineae</taxon>
        <taxon>Boletaceae</taxon>
        <taxon>Boletoideae</taxon>
        <taxon>Boletus</taxon>
    </lineage>
</organism>
<gene>
    <name evidence="2" type="ORF">JVT61DRAFT_11304</name>
</gene>
<keyword evidence="3" id="KW-1185">Reference proteome</keyword>
<evidence type="ECO:0000313" key="3">
    <source>
        <dbReference type="Proteomes" id="UP000683000"/>
    </source>
</evidence>
<evidence type="ECO:0000256" key="1">
    <source>
        <dbReference type="SAM" id="SignalP"/>
    </source>
</evidence>
<comment type="caution">
    <text evidence="2">The sequence shown here is derived from an EMBL/GenBank/DDBJ whole genome shotgun (WGS) entry which is preliminary data.</text>
</comment>